<proteinExistence type="predicted"/>
<feature type="transmembrane region" description="Helical" evidence="1">
    <location>
        <begin position="118"/>
        <end position="140"/>
    </location>
</feature>
<protein>
    <submittedName>
        <fullName evidence="2">Uncharacterized protein</fullName>
    </submittedName>
</protein>
<evidence type="ECO:0000313" key="3">
    <source>
        <dbReference type="Proteomes" id="UP000887116"/>
    </source>
</evidence>
<feature type="transmembrane region" description="Helical" evidence="1">
    <location>
        <begin position="152"/>
        <end position="174"/>
    </location>
</feature>
<dbReference type="EMBL" id="BMAO01025769">
    <property type="protein sequence ID" value="GFR04772.1"/>
    <property type="molecule type" value="Genomic_DNA"/>
</dbReference>
<organism evidence="2 3">
    <name type="scientific">Trichonephila clavata</name>
    <name type="common">Joro spider</name>
    <name type="synonym">Nephila clavata</name>
    <dbReference type="NCBI Taxonomy" id="2740835"/>
    <lineage>
        <taxon>Eukaryota</taxon>
        <taxon>Metazoa</taxon>
        <taxon>Ecdysozoa</taxon>
        <taxon>Arthropoda</taxon>
        <taxon>Chelicerata</taxon>
        <taxon>Arachnida</taxon>
        <taxon>Araneae</taxon>
        <taxon>Araneomorphae</taxon>
        <taxon>Entelegynae</taxon>
        <taxon>Araneoidea</taxon>
        <taxon>Nephilidae</taxon>
        <taxon>Trichonephila</taxon>
    </lineage>
</organism>
<feature type="transmembrane region" description="Helical" evidence="1">
    <location>
        <begin position="202"/>
        <end position="221"/>
    </location>
</feature>
<name>A0A8X6GI20_TRICU</name>
<keyword evidence="1" id="KW-1133">Transmembrane helix</keyword>
<feature type="transmembrane region" description="Helical" evidence="1">
    <location>
        <begin position="75"/>
        <end position="98"/>
    </location>
</feature>
<reference evidence="2" key="1">
    <citation type="submission" date="2020-07" db="EMBL/GenBank/DDBJ databases">
        <title>Multicomponent nature underlies the extraordinary mechanical properties of spider dragline silk.</title>
        <authorList>
            <person name="Kono N."/>
            <person name="Nakamura H."/>
            <person name="Mori M."/>
            <person name="Yoshida Y."/>
            <person name="Ohtoshi R."/>
            <person name="Malay A.D."/>
            <person name="Moran D.A.P."/>
            <person name="Tomita M."/>
            <person name="Numata K."/>
            <person name="Arakawa K."/>
        </authorList>
    </citation>
    <scope>NUCLEOTIDE SEQUENCE</scope>
</reference>
<keyword evidence="1" id="KW-0812">Transmembrane</keyword>
<sequence length="337" mass="39814">MLAERTLNSSVEANNSCVVNYTVSPLHVCQQAIKKTYFIPECYGGFVILIVFLVYLVVYVLGFRRLFKYSNKDESWYCVFHWLLVSCLSLLFFLPAEYSIVSHFVSNEDKYGWPKHCYRYLLTLYAYMLVSMALFSYNVVSKTFSPLYRLQWCMCFAGLYIMSSFSTFYCAHVYGWVENYDCDMICYASTWMFSRYPDQRDIMILLMWNHIIPAALIDHLLRRVKKELSRRNEFDLFNKEKTYSMCLGDCKLIALSSAAGYHYAATSMPLIFRETVKWFTDSRLADDYIPNVFEVIPFHLIFLDSFLFIKLELHESKNVWNEFKPNSGISRKRTKQL</sequence>
<dbReference type="AlphaFoldDB" id="A0A8X6GI20"/>
<accession>A0A8X6GI20</accession>
<keyword evidence="3" id="KW-1185">Reference proteome</keyword>
<gene>
    <name evidence="2" type="primary">NCL1_20786</name>
    <name evidence="2" type="ORF">TNCT_28931</name>
</gene>
<comment type="caution">
    <text evidence="2">The sequence shown here is derived from an EMBL/GenBank/DDBJ whole genome shotgun (WGS) entry which is preliminary data.</text>
</comment>
<feature type="transmembrane region" description="Helical" evidence="1">
    <location>
        <begin position="43"/>
        <end position="63"/>
    </location>
</feature>
<evidence type="ECO:0000256" key="1">
    <source>
        <dbReference type="SAM" id="Phobius"/>
    </source>
</evidence>
<keyword evidence="1" id="KW-0472">Membrane</keyword>
<evidence type="ECO:0000313" key="2">
    <source>
        <dbReference type="EMBL" id="GFR04772.1"/>
    </source>
</evidence>
<dbReference type="Proteomes" id="UP000887116">
    <property type="component" value="Unassembled WGS sequence"/>
</dbReference>
<dbReference type="OrthoDB" id="10363365at2759"/>